<keyword evidence="1" id="KW-0479">Metal-binding</keyword>
<dbReference type="GO" id="GO:0016020">
    <property type="term" value="C:membrane"/>
    <property type="evidence" value="ECO:0007669"/>
    <property type="project" value="TreeGrafter"/>
</dbReference>
<dbReference type="EMBL" id="AGWK01000029">
    <property type="protein sequence ID" value="EHO71171.1"/>
    <property type="molecule type" value="Genomic_DNA"/>
</dbReference>
<organism evidence="4 5">
    <name type="scientific">Prevotella micans F0438</name>
    <dbReference type="NCBI Taxonomy" id="883158"/>
    <lineage>
        <taxon>Bacteria</taxon>
        <taxon>Pseudomonadati</taxon>
        <taxon>Bacteroidota</taxon>
        <taxon>Bacteroidia</taxon>
        <taxon>Bacteroidales</taxon>
        <taxon>Prevotellaceae</taxon>
        <taxon>Prevotella</taxon>
    </lineage>
</organism>
<dbReference type="GO" id="GO:0046872">
    <property type="term" value="F:metal ion binding"/>
    <property type="evidence" value="ECO:0007669"/>
    <property type="project" value="UniProtKB-KW"/>
</dbReference>
<sequence>MIIEQPARFLRWLYPHALWRMPADDRAVYLTFDDGPIPEATPFVLDVLDQFNAKAIFFMVGDNVRKYPEIYKEVLRRGHLVGNHTYHHLGSFRHWTLTYAVDVAEANNLLDTPFFRPPHGWLRHTVYRWVKRNYRVVMWDLVTRDYSKLLTANDVVQNVKRYARNGSIITFHDSLKSIDKLRTALPESLQWLKEQGYAFKTFADNPAAAGIDIIKFRNSIHRR</sequence>
<dbReference type="CDD" id="cd10917">
    <property type="entry name" value="CE4_NodB_like_6s_7s"/>
    <property type="match status" value="1"/>
</dbReference>
<evidence type="ECO:0000256" key="2">
    <source>
        <dbReference type="ARBA" id="ARBA00022801"/>
    </source>
</evidence>
<feature type="domain" description="NodB homology" evidence="3">
    <location>
        <begin position="26"/>
        <end position="200"/>
    </location>
</feature>
<gene>
    <name evidence="4" type="ORF">HMPREF9140_01039</name>
</gene>
<evidence type="ECO:0000259" key="3">
    <source>
        <dbReference type="PROSITE" id="PS51677"/>
    </source>
</evidence>
<dbReference type="SUPFAM" id="SSF88713">
    <property type="entry name" value="Glycoside hydrolase/deacetylase"/>
    <property type="match status" value="1"/>
</dbReference>
<dbReference type="InterPro" id="IPR011330">
    <property type="entry name" value="Glyco_hydro/deAcase_b/a-brl"/>
</dbReference>
<evidence type="ECO:0000313" key="5">
    <source>
        <dbReference type="Proteomes" id="UP000016023"/>
    </source>
</evidence>
<dbReference type="eggNOG" id="COG0726">
    <property type="taxonomic scope" value="Bacteria"/>
</dbReference>
<dbReference type="GO" id="GO:0016810">
    <property type="term" value="F:hydrolase activity, acting on carbon-nitrogen (but not peptide) bonds"/>
    <property type="evidence" value="ECO:0007669"/>
    <property type="project" value="InterPro"/>
</dbReference>
<dbReference type="Gene3D" id="3.20.20.370">
    <property type="entry name" value="Glycoside hydrolase/deacetylase"/>
    <property type="match status" value="1"/>
</dbReference>
<dbReference type="PANTHER" id="PTHR10587">
    <property type="entry name" value="GLYCOSYL TRANSFERASE-RELATED"/>
    <property type="match status" value="1"/>
</dbReference>
<name>H1Q2A1_9BACT</name>
<keyword evidence="2" id="KW-0378">Hydrolase</keyword>
<proteinExistence type="predicted"/>
<keyword evidence="5" id="KW-1185">Reference proteome</keyword>
<dbReference type="InterPro" id="IPR002509">
    <property type="entry name" value="NODB_dom"/>
</dbReference>
<reference evidence="4 5" key="1">
    <citation type="submission" date="2011-12" db="EMBL/GenBank/DDBJ databases">
        <title>The Genome Sequence of Prevotella micans F0438.</title>
        <authorList>
            <consortium name="The Broad Institute Genome Sequencing Platform"/>
            <person name="Earl A."/>
            <person name="Ward D."/>
            <person name="Feldgarden M."/>
            <person name="Gevers D."/>
            <person name="Izard J."/>
            <person name="Baranova O.V."/>
            <person name="Blanton J.M."/>
            <person name="Wade W.G."/>
            <person name="Dewhirst F.E."/>
            <person name="Young S.K."/>
            <person name="Zeng Q."/>
            <person name="Gargeya S."/>
            <person name="Fitzgerald M."/>
            <person name="Haas B."/>
            <person name="Abouelleil A."/>
            <person name="Alvarado L."/>
            <person name="Arachchi H.M."/>
            <person name="Berlin A."/>
            <person name="Chapman S.B."/>
            <person name="Gearin G."/>
            <person name="Goldberg J."/>
            <person name="Griggs A."/>
            <person name="Gujja S."/>
            <person name="Hansen M."/>
            <person name="Heiman D."/>
            <person name="Howarth C."/>
            <person name="Larimer J."/>
            <person name="Lui A."/>
            <person name="MacDonald P.J.P."/>
            <person name="McCowen C."/>
            <person name="Montmayeur A."/>
            <person name="Murphy C."/>
            <person name="Neiman D."/>
            <person name="Pearson M."/>
            <person name="Priest M."/>
            <person name="Roberts A."/>
            <person name="Saif S."/>
            <person name="Shea T."/>
            <person name="Sisk P."/>
            <person name="Stolte C."/>
            <person name="Sykes S."/>
            <person name="Wortman J."/>
            <person name="Nusbaum C."/>
            <person name="Birren B."/>
        </authorList>
    </citation>
    <scope>NUCLEOTIDE SEQUENCE [LARGE SCALE GENOMIC DNA]</scope>
    <source>
        <strain evidence="4 5">F0438</strain>
    </source>
</reference>
<dbReference type="Proteomes" id="UP000016023">
    <property type="component" value="Unassembled WGS sequence"/>
</dbReference>
<dbReference type="InterPro" id="IPR050248">
    <property type="entry name" value="Polysacc_deacetylase_ArnD"/>
</dbReference>
<dbReference type="GO" id="GO:0005975">
    <property type="term" value="P:carbohydrate metabolic process"/>
    <property type="evidence" value="ECO:0007669"/>
    <property type="project" value="InterPro"/>
</dbReference>
<dbReference type="PANTHER" id="PTHR10587:SF133">
    <property type="entry name" value="CHITIN DEACETYLASE 1-RELATED"/>
    <property type="match status" value="1"/>
</dbReference>
<dbReference type="Pfam" id="PF01522">
    <property type="entry name" value="Polysacc_deac_1"/>
    <property type="match status" value="1"/>
</dbReference>
<dbReference type="PROSITE" id="PS51677">
    <property type="entry name" value="NODB"/>
    <property type="match status" value="1"/>
</dbReference>
<accession>H1Q2A1</accession>
<dbReference type="STRING" id="883158.HMPREF9140_01039"/>
<evidence type="ECO:0000256" key="1">
    <source>
        <dbReference type="ARBA" id="ARBA00022723"/>
    </source>
</evidence>
<dbReference type="PATRIC" id="fig|883158.3.peg.1047"/>
<dbReference type="RefSeq" id="WP_006952273.1">
    <property type="nucleotide sequence ID" value="NZ_JH594522.1"/>
</dbReference>
<comment type="caution">
    <text evidence="4">The sequence shown here is derived from an EMBL/GenBank/DDBJ whole genome shotgun (WGS) entry which is preliminary data.</text>
</comment>
<protein>
    <recommendedName>
        <fullName evidence="3">NodB homology domain-containing protein</fullName>
    </recommendedName>
</protein>
<evidence type="ECO:0000313" key="4">
    <source>
        <dbReference type="EMBL" id="EHO71171.1"/>
    </source>
</evidence>
<dbReference type="AlphaFoldDB" id="H1Q2A1"/>
<dbReference type="HOGENOM" id="CLU_021264_0_3_10"/>